<proteinExistence type="inferred from homology"/>
<keyword evidence="10" id="KW-1185">Reference proteome</keyword>
<feature type="transmembrane region" description="Helical" evidence="7">
    <location>
        <begin position="204"/>
        <end position="225"/>
    </location>
</feature>
<sequence length="294" mass="30045">MSSAAEMHEVPEVPATRASGRWLNAFRTPGGVVGVILMALVGALAVYAAAGFGPDPAAQDVGEALQGPSGNHWFGTDQFGRDIFARVCSGLANSLRVAAVSVSVAAVGGVLLGIVAGYYQGVLDRVVGVITNVLFAFPSLLLALALAATLHRSWLTVAVAIAVVYLPIFARVARGPVLTLRSADYVLAATAIGRSRLSTLFAHVLPNILGILVVQVTLSLSWAILTEAALSFLGFGTPPPAASLGGMVYAAQTLVSVAPWMLYAPGAALIVAVVGLNLLGDGLRAALDPRGGTP</sequence>
<organism evidence="9 10">
    <name type="scientific">Nocardioides albertanoniae</name>
    <dbReference type="NCBI Taxonomy" id="1175486"/>
    <lineage>
        <taxon>Bacteria</taxon>
        <taxon>Bacillati</taxon>
        <taxon>Actinomycetota</taxon>
        <taxon>Actinomycetes</taxon>
        <taxon>Propionibacteriales</taxon>
        <taxon>Nocardioidaceae</taxon>
        <taxon>Nocardioides</taxon>
    </lineage>
</organism>
<accession>A0A543A687</accession>
<dbReference type="AlphaFoldDB" id="A0A543A687"/>
<dbReference type="PANTHER" id="PTHR43386">
    <property type="entry name" value="OLIGOPEPTIDE TRANSPORT SYSTEM PERMEASE PROTEIN APPC"/>
    <property type="match status" value="1"/>
</dbReference>
<feature type="transmembrane region" description="Helical" evidence="7">
    <location>
        <begin position="154"/>
        <end position="173"/>
    </location>
</feature>
<feature type="transmembrane region" description="Helical" evidence="7">
    <location>
        <begin position="260"/>
        <end position="280"/>
    </location>
</feature>
<evidence type="ECO:0000313" key="10">
    <source>
        <dbReference type="Proteomes" id="UP000320209"/>
    </source>
</evidence>
<evidence type="ECO:0000256" key="4">
    <source>
        <dbReference type="ARBA" id="ARBA00022692"/>
    </source>
</evidence>
<gene>
    <name evidence="9" type="ORF">FB381_1885</name>
</gene>
<evidence type="ECO:0000259" key="8">
    <source>
        <dbReference type="PROSITE" id="PS50928"/>
    </source>
</evidence>
<dbReference type="InterPro" id="IPR000515">
    <property type="entry name" value="MetI-like"/>
</dbReference>
<feature type="domain" description="ABC transmembrane type-1" evidence="8">
    <location>
        <begin position="91"/>
        <end position="280"/>
    </location>
</feature>
<protein>
    <submittedName>
        <fullName evidence="9">Peptide/nickel transport system permease protein</fullName>
    </submittedName>
</protein>
<evidence type="ECO:0000256" key="3">
    <source>
        <dbReference type="ARBA" id="ARBA00022475"/>
    </source>
</evidence>
<keyword evidence="6 7" id="KW-0472">Membrane</keyword>
<name>A0A543A687_9ACTN</name>
<dbReference type="Gene3D" id="1.10.3720.10">
    <property type="entry name" value="MetI-like"/>
    <property type="match status" value="1"/>
</dbReference>
<dbReference type="InterPro" id="IPR035906">
    <property type="entry name" value="MetI-like_sf"/>
</dbReference>
<keyword evidence="3" id="KW-1003">Cell membrane</keyword>
<comment type="similarity">
    <text evidence="7">Belongs to the binding-protein-dependent transport system permease family.</text>
</comment>
<evidence type="ECO:0000256" key="2">
    <source>
        <dbReference type="ARBA" id="ARBA00022448"/>
    </source>
</evidence>
<evidence type="ECO:0000256" key="5">
    <source>
        <dbReference type="ARBA" id="ARBA00022989"/>
    </source>
</evidence>
<reference evidence="9 10" key="1">
    <citation type="submission" date="2019-06" db="EMBL/GenBank/DDBJ databases">
        <title>Sequencing the genomes of 1000 actinobacteria strains.</title>
        <authorList>
            <person name="Klenk H.-P."/>
        </authorList>
    </citation>
    <scope>NUCLEOTIDE SEQUENCE [LARGE SCALE GENOMIC DNA]</scope>
    <source>
        <strain evidence="9 10">DSM 25218</strain>
    </source>
</reference>
<evidence type="ECO:0000313" key="9">
    <source>
        <dbReference type="EMBL" id="TQL67996.1"/>
    </source>
</evidence>
<dbReference type="InterPro" id="IPR050366">
    <property type="entry name" value="BP-dependent_transpt_permease"/>
</dbReference>
<evidence type="ECO:0000256" key="6">
    <source>
        <dbReference type="ARBA" id="ARBA00023136"/>
    </source>
</evidence>
<dbReference type="PANTHER" id="PTHR43386:SF25">
    <property type="entry name" value="PEPTIDE ABC TRANSPORTER PERMEASE PROTEIN"/>
    <property type="match status" value="1"/>
</dbReference>
<feature type="transmembrane region" description="Helical" evidence="7">
    <location>
        <begin position="97"/>
        <end position="119"/>
    </location>
</feature>
<evidence type="ECO:0000256" key="1">
    <source>
        <dbReference type="ARBA" id="ARBA00004651"/>
    </source>
</evidence>
<keyword evidence="2 7" id="KW-0813">Transport</keyword>
<comment type="caution">
    <text evidence="9">The sequence shown here is derived from an EMBL/GenBank/DDBJ whole genome shotgun (WGS) entry which is preliminary data.</text>
</comment>
<dbReference type="CDD" id="cd06261">
    <property type="entry name" value="TM_PBP2"/>
    <property type="match status" value="1"/>
</dbReference>
<feature type="transmembrane region" description="Helical" evidence="7">
    <location>
        <begin position="31"/>
        <end position="50"/>
    </location>
</feature>
<keyword evidence="5 7" id="KW-1133">Transmembrane helix</keyword>
<keyword evidence="4 7" id="KW-0812">Transmembrane</keyword>
<dbReference type="GO" id="GO:0005886">
    <property type="term" value="C:plasma membrane"/>
    <property type="evidence" value="ECO:0007669"/>
    <property type="project" value="UniProtKB-SubCell"/>
</dbReference>
<dbReference type="PROSITE" id="PS50928">
    <property type="entry name" value="ABC_TM1"/>
    <property type="match status" value="1"/>
</dbReference>
<dbReference type="Pfam" id="PF00528">
    <property type="entry name" value="BPD_transp_1"/>
    <property type="match status" value="1"/>
</dbReference>
<comment type="subcellular location">
    <subcellularLocation>
        <location evidence="1 7">Cell membrane</location>
        <topology evidence="1 7">Multi-pass membrane protein</topology>
    </subcellularLocation>
</comment>
<dbReference type="Proteomes" id="UP000320209">
    <property type="component" value="Unassembled WGS sequence"/>
</dbReference>
<feature type="transmembrane region" description="Helical" evidence="7">
    <location>
        <begin position="126"/>
        <end position="148"/>
    </location>
</feature>
<dbReference type="EMBL" id="VFOV01000001">
    <property type="protein sequence ID" value="TQL67996.1"/>
    <property type="molecule type" value="Genomic_DNA"/>
</dbReference>
<dbReference type="GO" id="GO:0055085">
    <property type="term" value="P:transmembrane transport"/>
    <property type="evidence" value="ECO:0007669"/>
    <property type="project" value="InterPro"/>
</dbReference>
<evidence type="ECO:0000256" key="7">
    <source>
        <dbReference type="RuleBase" id="RU363032"/>
    </source>
</evidence>
<dbReference type="SUPFAM" id="SSF161098">
    <property type="entry name" value="MetI-like"/>
    <property type="match status" value="1"/>
</dbReference>